<gene>
    <name evidence="3" type="primary">LOC107066901</name>
</gene>
<protein>
    <submittedName>
        <fullName evidence="3">Uncharacterized protein LOC107066901</fullName>
    </submittedName>
</protein>
<sequence>METNTHRSDEQVSAEGNTIKKSDNSERMVGETSKNVETDTIDDRNLNSNNSWRSNCSSDVVRIVPDNSRITTPIVIKNEIDVKQDLDINDMEIVYGTYDETTNSITVIYPGQGDNIAYKNA</sequence>
<feature type="compositionally biased region" description="Basic and acidic residues" evidence="1">
    <location>
        <begin position="18"/>
        <end position="45"/>
    </location>
</feature>
<proteinExistence type="predicted"/>
<dbReference type="GeneID" id="107066901"/>
<accession>A0ABM1IB31</accession>
<feature type="compositionally biased region" description="Basic and acidic residues" evidence="1">
    <location>
        <begin position="1"/>
        <end position="10"/>
    </location>
</feature>
<reference evidence="3" key="1">
    <citation type="submission" date="2025-08" db="UniProtKB">
        <authorList>
            <consortium name="RefSeq"/>
        </authorList>
    </citation>
    <scope>IDENTIFICATION</scope>
    <source>
        <tissue evidence="3">Whole body</tissue>
    </source>
</reference>
<evidence type="ECO:0000313" key="2">
    <source>
        <dbReference type="Proteomes" id="UP000694924"/>
    </source>
</evidence>
<feature type="region of interest" description="Disordered" evidence="1">
    <location>
        <begin position="1"/>
        <end position="52"/>
    </location>
</feature>
<keyword evidence="2" id="KW-1185">Reference proteome</keyword>
<dbReference type="RefSeq" id="XP_015177418.1">
    <property type="nucleotide sequence ID" value="XM_015321932.1"/>
</dbReference>
<evidence type="ECO:0000313" key="3">
    <source>
        <dbReference type="RefSeq" id="XP_015177418.1"/>
    </source>
</evidence>
<evidence type="ECO:0000256" key="1">
    <source>
        <dbReference type="SAM" id="MobiDB-lite"/>
    </source>
</evidence>
<organism evidence="2 3">
    <name type="scientific">Polistes dominula</name>
    <name type="common">European paper wasp</name>
    <name type="synonym">Vespa dominula</name>
    <dbReference type="NCBI Taxonomy" id="743375"/>
    <lineage>
        <taxon>Eukaryota</taxon>
        <taxon>Metazoa</taxon>
        <taxon>Ecdysozoa</taxon>
        <taxon>Arthropoda</taxon>
        <taxon>Hexapoda</taxon>
        <taxon>Insecta</taxon>
        <taxon>Pterygota</taxon>
        <taxon>Neoptera</taxon>
        <taxon>Endopterygota</taxon>
        <taxon>Hymenoptera</taxon>
        <taxon>Apocrita</taxon>
        <taxon>Aculeata</taxon>
        <taxon>Vespoidea</taxon>
        <taxon>Vespidae</taxon>
        <taxon>Polistinae</taxon>
        <taxon>Polistini</taxon>
        <taxon>Polistes</taxon>
    </lineage>
</organism>
<name>A0ABM1IB31_POLDO</name>
<dbReference type="Proteomes" id="UP000694924">
    <property type="component" value="Unplaced"/>
</dbReference>